<reference evidence="4 5" key="1">
    <citation type="journal article" date="2010" name="Stand. Genomic Sci.">
        <title>Complete genome sequence of Thermaerobacter marianensis type strain (7p75a).</title>
        <authorList>
            <person name="Han C."/>
            <person name="Gu W."/>
            <person name="Zhang X."/>
            <person name="Lapidus A."/>
            <person name="Nolan M."/>
            <person name="Copeland A."/>
            <person name="Lucas S."/>
            <person name="Del Rio T.G."/>
            <person name="Tice H."/>
            <person name="Cheng J.F."/>
            <person name="Tapia R."/>
            <person name="Goodwin L."/>
            <person name="Pitluck S."/>
            <person name="Pagani I."/>
            <person name="Ivanova N."/>
            <person name="Mavromatis K."/>
            <person name="Mikhailova N."/>
            <person name="Pati A."/>
            <person name="Chen A."/>
            <person name="Palaniappan K."/>
            <person name="Land M."/>
            <person name="Hauser L."/>
            <person name="Chang Y.J."/>
            <person name="Jeffries C.D."/>
            <person name="Schneider S."/>
            <person name="Rohde M."/>
            <person name="Goker M."/>
            <person name="Pukall R."/>
            <person name="Woyke T."/>
            <person name="Bristow J."/>
            <person name="Eisen J.A."/>
            <person name="Markowitz V."/>
            <person name="Hugenholtz P."/>
            <person name="Kyrpides N.C."/>
            <person name="Klenk H.P."/>
            <person name="Detter J.C."/>
        </authorList>
    </citation>
    <scope>NUCLEOTIDE SEQUENCE [LARGE SCALE GENOMIC DNA]</scope>
    <source>
        <strain evidence="5">ATCC 700841 / DSM 12885 / JCM 10246 / 7p75a</strain>
    </source>
</reference>
<dbReference type="PANTHER" id="PTHR30204">
    <property type="entry name" value="REDOX-CYCLING DRUG-SENSING TRANSCRIPTIONAL ACTIVATOR SOXR"/>
    <property type="match status" value="1"/>
</dbReference>
<sequence>MSRHRNLPLYSIGAVSNLTGLSERRIRYYEQAGLVRPARTAGNQRRYSQADVERLLEIKGLLQQGLHLDDIRRRLLERRRREAIMGPPDVPVALAAVAADPWPLPVSGRGGRGAEPGLPRIDRLFRGPAPAVPGVGTARTLYPALDPAVLYQARRHQRPRDGRPWDRLPRPGRDARDARDGKEGGAGGDGLRSPQGPGRRGTPGEGAGHDGPAAG</sequence>
<dbReference type="Proteomes" id="UP000008915">
    <property type="component" value="Chromosome"/>
</dbReference>
<dbReference type="PANTHER" id="PTHR30204:SF58">
    <property type="entry name" value="HTH-TYPE TRANSCRIPTIONAL REGULATOR YFMP"/>
    <property type="match status" value="1"/>
</dbReference>
<reference evidence="5" key="2">
    <citation type="journal article" date="2010" name="Stand. Genomic Sci.">
        <title>Complete genome sequence of Thermaerobacter marianensis type strain (7p75aT).</title>
        <authorList>
            <person name="Han C."/>
            <person name="Gu W."/>
            <person name="Zhang X."/>
            <person name="Lapidus A."/>
            <person name="Nolan M."/>
            <person name="Copeland A."/>
            <person name="Lucas S."/>
            <person name="Glavina Del Rio T."/>
            <person name="Tice H."/>
            <person name="Cheng J."/>
            <person name="Tapia R."/>
            <person name="Goodwin L."/>
            <person name="Pitluck S."/>
            <person name="Pagani I."/>
            <person name="Ivanova N."/>
            <person name="Mavromatis K."/>
            <person name="Mikhailova N."/>
            <person name="Pati A."/>
            <person name="Chen A."/>
            <person name="Palaniappan K."/>
            <person name="Land M."/>
            <person name="Hauser L."/>
            <person name="Chang Y."/>
            <person name="Jeffries C."/>
            <person name="Schneider S."/>
            <person name="Rohde M."/>
            <person name="Goker M."/>
            <person name="Pukall R."/>
            <person name="Woyke T."/>
            <person name="Bristow J."/>
            <person name="Eisen J."/>
            <person name="Markowitz V."/>
            <person name="Hugenholtz P."/>
            <person name="Kyrpides N."/>
            <person name="Klenk H."/>
            <person name="Detter J."/>
        </authorList>
    </citation>
    <scope>NUCLEOTIDE SEQUENCE [LARGE SCALE GENOMIC DNA]</scope>
    <source>
        <strain evidence="5">ATCC 700841 / DSM 12885 / JCM 10246 / 7p75a</strain>
    </source>
</reference>
<keyword evidence="5" id="KW-1185">Reference proteome</keyword>
<evidence type="ECO:0000313" key="5">
    <source>
        <dbReference type="Proteomes" id="UP000008915"/>
    </source>
</evidence>
<organism evidence="4 5">
    <name type="scientific">Thermaerobacter marianensis (strain ATCC 700841 / DSM 12885 / JCM 10246 / 7p75a)</name>
    <dbReference type="NCBI Taxonomy" id="644966"/>
    <lineage>
        <taxon>Bacteria</taxon>
        <taxon>Bacillati</taxon>
        <taxon>Bacillota</taxon>
        <taxon>Clostridia</taxon>
        <taxon>Eubacteriales</taxon>
        <taxon>Clostridiales Family XVII. Incertae Sedis</taxon>
        <taxon>Thermaerobacter</taxon>
    </lineage>
</organism>
<proteinExistence type="predicted"/>
<accession>E6SGM8</accession>
<dbReference type="KEGG" id="tmr:Tmar_0453"/>
<dbReference type="OrthoDB" id="9814833at2"/>
<dbReference type="EMBL" id="CP002344">
    <property type="protein sequence ID" value="ADU50574.1"/>
    <property type="molecule type" value="Genomic_DNA"/>
</dbReference>
<evidence type="ECO:0000256" key="2">
    <source>
        <dbReference type="SAM" id="MobiDB-lite"/>
    </source>
</evidence>
<feature type="domain" description="HTH merR-type" evidence="3">
    <location>
        <begin position="9"/>
        <end position="77"/>
    </location>
</feature>
<dbReference type="PROSITE" id="PS50937">
    <property type="entry name" value="HTH_MERR_2"/>
    <property type="match status" value="1"/>
</dbReference>
<dbReference type="SUPFAM" id="SSF46955">
    <property type="entry name" value="Putative DNA-binding domain"/>
    <property type="match status" value="1"/>
</dbReference>
<dbReference type="HOGENOM" id="CLU_1282706_0_0_9"/>
<dbReference type="Gene3D" id="1.10.1660.10">
    <property type="match status" value="1"/>
</dbReference>
<dbReference type="GO" id="GO:0003677">
    <property type="term" value="F:DNA binding"/>
    <property type="evidence" value="ECO:0007669"/>
    <property type="project" value="UniProtKB-KW"/>
</dbReference>
<keyword evidence="1" id="KW-0238">DNA-binding</keyword>
<dbReference type="SMART" id="SM00422">
    <property type="entry name" value="HTH_MERR"/>
    <property type="match status" value="1"/>
</dbReference>
<gene>
    <name evidence="4" type="ordered locus">Tmar_0453</name>
</gene>
<feature type="region of interest" description="Disordered" evidence="2">
    <location>
        <begin position="153"/>
        <end position="215"/>
    </location>
</feature>
<name>E6SGM8_THEM7</name>
<evidence type="ECO:0000259" key="3">
    <source>
        <dbReference type="PROSITE" id="PS50937"/>
    </source>
</evidence>
<dbReference type="GO" id="GO:0003700">
    <property type="term" value="F:DNA-binding transcription factor activity"/>
    <property type="evidence" value="ECO:0007669"/>
    <property type="project" value="InterPro"/>
</dbReference>
<dbReference type="AlphaFoldDB" id="E6SGM8"/>
<dbReference type="RefSeq" id="WP_013494879.1">
    <property type="nucleotide sequence ID" value="NC_014831.1"/>
</dbReference>
<dbReference type="STRING" id="644966.Tmar_0453"/>
<dbReference type="eggNOG" id="COG0789">
    <property type="taxonomic scope" value="Bacteria"/>
</dbReference>
<dbReference type="InterPro" id="IPR000551">
    <property type="entry name" value="MerR-type_HTH_dom"/>
</dbReference>
<evidence type="ECO:0000313" key="4">
    <source>
        <dbReference type="EMBL" id="ADU50574.1"/>
    </source>
</evidence>
<dbReference type="Pfam" id="PF13411">
    <property type="entry name" value="MerR_1"/>
    <property type="match status" value="1"/>
</dbReference>
<dbReference type="InterPro" id="IPR009061">
    <property type="entry name" value="DNA-bd_dom_put_sf"/>
</dbReference>
<dbReference type="InterPro" id="IPR047057">
    <property type="entry name" value="MerR_fam"/>
</dbReference>
<evidence type="ECO:0000256" key="1">
    <source>
        <dbReference type="ARBA" id="ARBA00023125"/>
    </source>
</evidence>
<dbReference type="PRINTS" id="PR00040">
    <property type="entry name" value="HTHMERR"/>
</dbReference>
<feature type="compositionally biased region" description="Basic and acidic residues" evidence="2">
    <location>
        <begin position="159"/>
        <end position="183"/>
    </location>
</feature>
<dbReference type="PROSITE" id="PS00552">
    <property type="entry name" value="HTH_MERR_1"/>
    <property type="match status" value="1"/>
</dbReference>
<protein>
    <submittedName>
        <fullName evidence="4">Transcriptional regulator, MerR family</fullName>
    </submittedName>
</protein>